<keyword evidence="2" id="KW-0106">Calcium</keyword>
<comment type="function">
    <text evidence="2">May mediate accelerated ATP-independent bidirectional transbilayer migration of phospholipids upon binding calcium ions that results in a loss of phospholipid asymmetry in the plasma membrane.</text>
</comment>
<dbReference type="PANTHER" id="PTHR23248:SF9">
    <property type="entry name" value="PHOSPHOLIPID SCRAMBLASE"/>
    <property type="match status" value="1"/>
</dbReference>
<keyword evidence="2" id="KW-0564">Palmitate</keyword>
<evidence type="ECO:0000256" key="2">
    <source>
        <dbReference type="RuleBase" id="RU363116"/>
    </source>
</evidence>
<dbReference type="InterPro" id="IPR005552">
    <property type="entry name" value="Scramblase"/>
</dbReference>
<sequence length="85" mass="9778">MKLMDNTDREVIHLVRPFKCVSCWFPCCLQELEVQSPPGNTIGYIKQTWHPCLPKFSVQDVERETVLRIVGPCFACNCCGDINFE</sequence>
<dbReference type="GO" id="GO:0017128">
    <property type="term" value="F:phospholipid scramblase activity"/>
    <property type="evidence" value="ECO:0007669"/>
    <property type="project" value="InterPro"/>
</dbReference>
<comment type="similarity">
    <text evidence="1 2">Belongs to the phospholipid scramblase family.</text>
</comment>
<keyword evidence="4" id="KW-1185">Reference proteome</keyword>
<protein>
    <recommendedName>
        <fullName evidence="2">Phospholipid scramblase</fullName>
    </recommendedName>
</protein>
<gene>
    <name evidence="3" type="ORF">scyTo_0023541</name>
</gene>
<dbReference type="AlphaFoldDB" id="A0A401QCL7"/>
<dbReference type="Proteomes" id="UP000288216">
    <property type="component" value="Unassembled WGS sequence"/>
</dbReference>
<organism evidence="3 4">
    <name type="scientific">Scyliorhinus torazame</name>
    <name type="common">Cloudy catshark</name>
    <name type="synonym">Catulus torazame</name>
    <dbReference type="NCBI Taxonomy" id="75743"/>
    <lineage>
        <taxon>Eukaryota</taxon>
        <taxon>Metazoa</taxon>
        <taxon>Chordata</taxon>
        <taxon>Craniata</taxon>
        <taxon>Vertebrata</taxon>
        <taxon>Chondrichthyes</taxon>
        <taxon>Elasmobranchii</taxon>
        <taxon>Galeomorphii</taxon>
        <taxon>Galeoidea</taxon>
        <taxon>Carcharhiniformes</taxon>
        <taxon>Scyliorhinidae</taxon>
        <taxon>Scyliorhinus</taxon>
    </lineage>
</organism>
<dbReference type="GO" id="GO:0005886">
    <property type="term" value="C:plasma membrane"/>
    <property type="evidence" value="ECO:0007669"/>
    <property type="project" value="TreeGrafter"/>
</dbReference>
<evidence type="ECO:0000313" key="4">
    <source>
        <dbReference type="Proteomes" id="UP000288216"/>
    </source>
</evidence>
<dbReference type="OMA" id="MDNTDRE"/>
<dbReference type="EMBL" id="BFAA01030452">
    <property type="protein sequence ID" value="GCB83145.1"/>
    <property type="molecule type" value="Genomic_DNA"/>
</dbReference>
<reference evidence="3 4" key="1">
    <citation type="journal article" date="2018" name="Nat. Ecol. Evol.">
        <title>Shark genomes provide insights into elasmobranch evolution and the origin of vertebrates.</title>
        <authorList>
            <person name="Hara Y"/>
            <person name="Yamaguchi K"/>
            <person name="Onimaru K"/>
            <person name="Kadota M"/>
            <person name="Koyanagi M"/>
            <person name="Keeley SD"/>
            <person name="Tatsumi K"/>
            <person name="Tanaka K"/>
            <person name="Motone F"/>
            <person name="Kageyama Y"/>
            <person name="Nozu R"/>
            <person name="Adachi N"/>
            <person name="Nishimura O"/>
            <person name="Nakagawa R"/>
            <person name="Tanegashima C"/>
            <person name="Kiyatake I"/>
            <person name="Matsumoto R"/>
            <person name="Murakumo K"/>
            <person name="Nishida K"/>
            <person name="Terakita A"/>
            <person name="Kuratani S"/>
            <person name="Sato K"/>
            <person name="Hyodo S Kuraku.S."/>
        </authorList>
    </citation>
    <scope>NUCLEOTIDE SEQUENCE [LARGE SCALE GENOMIC DNA]</scope>
</reference>
<keyword evidence="2" id="KW-0449">Lipoprotein</keyword>
<name>A0A401QCL7_SCYTO</name>
<dbReference type="OrthoDB" id="444338at2759"/>
<comment type="caution">
    <text evidence="3">The sequence shown here is derived from an EMBL/GenBank/DDBJ whole genome shotgun (WGS) entry which is preliminary data.</text>
</comment>
<evidence type="ECO:0000256" key="1">
    <source>
        <dbReference type="ARBA" id="ARBA00005350"/>
    </source>
</evidence>
<comment type="cofactor">
    <cofactor evidence="2">
        <name>Ca(2+)</name>
        <dbReference type="ChEBI" id="CHEBI:29108"/>
    </cofactor>
</comment>
<feature type="non-terminal residue" evidence="3">
    <location>
        <position position="85"/>
    </location>
</feature>
<proteinExistence type="inferred from homology"/>
<dbReference type="STRING" id="75743.A0A401QCL7"/>
<evidence type="ECO:0000313" key="3">
    <source>
        <dbReference type="EMBL" id="GCB83145.1"/>
    </source>
</evidence>
<dbReference type="PANTHER" id="PTHR23248">
    <property type="entry name" value="PHOSPHOLIPID SCRAMBLASE-RELATED"/>
    <property type="match status" value="1"/>
</dbReference>
<dbReference type="Pfam" id="PF03803">
    <property type="entry name" value="Scramblase"/>
    <property type="match status" value="1"/>
</dbReference>
<accession>A0A401QCL7</accession>